<dbReference type="Proteomes" id="UP000306319">
    <property type="component" value="Unassembled WGS sequence"/>
</dbReference>
<dbReference type="EMBL" id="SRYB01000041">
    <property type="protein sequence ID" value="TGY76341.1"/>
    <property type="molecule type" value="Genomic_DNA"/>
</dbReference>
<evidence type="ECO:0000313" key="1">
    <source>
        <dbReference type="EMBL" id="TGY76341.1"/>
    </source>
</evidence>
<protein>
    <submittedName>
        <fullName evidence="1">DMT family transporter</fullName>
    </submittedName>
</protein>
<keyword evidence="2" id="KW-1185">Reference proteome</keyword>
<organism evidence="1 2">
    <name type="scientific">Lepagella muris</name>
    <dbReference type="NCBI Taxonomy" id="3032870"/>
    <lineage>
        <taxon>Bacteria</taxon>
        <taxon>Pseudomonadati</taxon>
        <taxon>Bacteroidota</taxon>
        <taxon>Bacteroidia</taxon>
        <taxon>Bacteroidales</taxon>
        <taxon>Muribaculaceae</taxon>
        <taxon>Lepagella</taxon>
    </lineage>
</organism>
<proteinExistence type="predicted"/>
<gene>
    <name evidence="1" type="ORF">E5331_18300</name>
</gene>
<sequence>MKTSARSVVLGGVAVLSWSTVATAFKVALRNMTVFEMLIVACATALLIFTLWIFATGSWRELRSLTPTLWGRFAVLGLVAPVAYYFVLFTAYDYLPAQMAQPINYLWPIVLAVLLAVFAHRPIPRSKYLGMFVSLLGVALISLGGSAINGSVSVFGIVLAFGSAFLWALYWILNDGLKDKVSEGTSLFLTFLFGMVYLLIGTLFSPLQPMSTEALLSGAYIGAFEMGVPFICFGLAIRHTDNPALINQMCYLAPFLSLFFISIVLGERIVPTTYGGLCLIVGGLVYNQYFAGRKTAKSLN</sequence>
<name>A0AC61RD14_9BACT</name>
<comment type="caution">
    <text evidence="1">The sequence shown here is derived from an EMBL/GenBank/DDBJ whole genome shotgun (WGS) entry which is preliminary data.</text>
</comment>
<reference evidence="1" key="1">
    <citation type="submission" date="2019-04" db="EMBL/GenBank/DDBJ databases">
        <title>Microbes associate with the intestines of laboratory mice.</title>
        <authorList>
            <person name="Navarre W."/>
            <person name="Wong E."/>
            <person name="Huang K."/>
            <person name="Tropini C."/>
            <person name="Ng K."/>
            <person name="Yu B."/>
        </authorList>
    </citation>
    <scope>NUCLEOTIDE SEQUENCE</scope>
    <source>
        <strain evidence="1">NM04_E33</strain>
    </source>
</reference>
<accession>A0AC61RD14</accession>
<evidence type="ECO:0000313" key="2">
    <source>
        <dbReference type="Proteomes" id="UP000306319"/>
    </source>
</evidence>